<dbReference type="Proteomes" id="UP000199400">
    <property type="component" value="Unassembled WGS sequence"/>
</dbReference>
<protein>
    <submittedName>
        <fullName evidence="3">Uncharacterized conserved protein, contains FIST_N domain</fullName>
    </submittedName>
</protein>
<dbReference type="InterPro" id="IPR019494">
    <property type="entry name" value="FIST_C"/>
</dbReference>
<accession>A0A1I1YW76</accession>
<evidence type="ECO:0000259" key="1">
    <source>
        <dbReference type="SMART" id="SM00897"/>
    </source>
</evidence>
<keyword evidence="4" id="KW-1185">Reference proteome</keyword>
<feature type="domain" description="FIST C-domain" evidence="2">
    <location>
        <begin position="235"/>
        <end position="370"/>
    </location>
</feature>
<dbReference type="SMART" id="SM01204">
    <property type="entry name" value="FIST_C"/>
    <property type="match status" value="1"/>
</dbReference>
<proteinExistence type="predicted"/>
<dbReference type="AlphaFoldDB" id="A0A1I1YW76"/>
<gene>
    <name evidence="3" type="ORF">SAMN02745121_03507</name>
</gene>
<evidence type="ECO:0000313" key="3">
    <source>
        <dbReference type="EMBL" id="SFE22403.1"/>
    </source>
</evidence>
<dbReference type="OrthoDB" id="9807948at2"/>
<name>A0A1I1YW76_9BACT</name>
<dbReference type="SMART" id="SM00897">
    <property type="entry name" value="FIST"/>
    <property type="match status" value="1"/>
</dbReference>
<evidence type="ECO:0000313" key="4">
    <source>
        <dbReference type="Proteomes" id="UP000199400"/>
    </source>
</evidence>
<dbReference type="InterPro" id="IPR013702">
    <property type="entry name" value="FIST_domain_N"/>
</dbReference>
<dbReference type="Pfam" id="PF10442">
    <property type="entry name" value="FIST_C"/>
    <property type="match status" value="1"/>
</dbReference>
<dbReference type="STRING" id="54.SAMN02745121_03507"/>
<organism evidence="3 4">
    <name type="scientific">Nannocystis exedens</name>
    <dbReference type="NCBI Taxonomy" id="54"/>
    <lineage>
        <taxon>Bacteria</taxon>
        <taxon>Pseudomonadati</taxon>
        <taxon>Myxococcota</taxon>
        <taxon>Polyangia</taxon>
        <taxon>Nannocystales</taxon>
        <taxon>Nannocystaceae</taxon>
        <taxon>Nannocystis</taxon>
    </lineage>
</organism>
<dbReference type="PANTHER" id="PTHR40252:SF2">
    <property type="entry name" value="BLR0328 PROTEIN"/>
    <property type="match status" value="1"/>
</dbReference>
<dbReference type="PANTHER" id="PTHR40252">
    <property type="entry name" value="BLR0328 PROTEIN"/>
    <property type="match status" value="1"/>
</dbReference>
<dbReference type="Pfam" id="PF08495">
    <property type="entry name" value="FIST"/>
    <property type="match status" value="1"/>
</dbReference>
<reference evidence="4" key="1">
    <citation type="submission" date="2016-10" db="EMBL/GenBank/DDBJ databases">
        <authorList>
            <person name="Varghese N."/>
            <person name="Submissions S."/>
        </authorList>
    </citation>
    <scope>NUCLEOTIDE SEQUENCE [LARGE SCALE GENOMIC DNA]</scope>
    <source>
        <strain evidence="4">ATCC 25963</strain>
    </source>
</reference>
<dbReference type="EMBL" id="FOMX01000010">
    <property type="protein sequence ID" value="SFE22403.1"/>
    <property type="molecule type" value="Genomic_DNA"/>
</dbReference>
<dbReference type="RefSeq" id="WP_096328324.1">
    <property type="nucleotide sequence ID" value="NZ_FOMX01000010.1"/>
</dbReference>
<sequence>MASIVMTTARSHAADPLTAAEALVGGLGAPPRLAVMFASSDRDQRALHAAVRARLPATTRLVGATTAGEIDHDGLHTGSVVLAGLTGDFEVGLGLGKNLSEAPIEAGAAAMAQACAELGTAPEDLDTARCVGLVIDDGFRYKKEELLIGMLDRNPGVVLVGGGASNTIFDPSVAQTHVHVDGEVATDAALIALFRTDAPWAALRSHWYEPTGQTLTITRVDDSCTRALEIDGQPAARRYAELLGVSVDELEFGLPRGFSERPTGIRVGREIFLRSPWKPLPDGSILFANMLDEGAELELMRRVDMVQSTRDFFTIELPRRVQSPTAALLFHCGGRMWTAHSHGVVEQLSQAFTAAPTPAGMNVCFELFCGFAINTTLTVLAFGDSNPRASS</sequence>
<evidence type="ECO:0000259" key="2">
    <source>
        <dbReference type="SMART" id="SM01204"/>
    </source>
</evidence>
<feature type="domain" description="FIST" evidence="1">
    <location>
        <begin position="30"/>
        <end position="234"/>
    </location>
</feature>